<feature type="transmembrane region" description="Helical" evidence="1">
    <location>
        <begin position="134"/>
        <end position="155"/>
    </location>
</feature>
<proteinExistence type="predicted"/>
<feature type="transmembrane region" description="Helical" evidence="1">
    <location>
        <begin position="199"/>
        <end position="221"/>
    </location>
</feature>
<feature type="transmembrane region" description="Helical" evidence="1">
    <location>
        <begin position="25"/>
        <end position="47"/>
    </location>
</feature>
<accession>A0A3G6MY10</accession>
<evidence type="ECO:0000313" key="2">
    <source>
        <dbReference type="EMBL" id="AZA60137.1"/>
    </source>
</evidence>
<gene>
    <name evidence="2" type="ORF">EG340_03375</name>
</gene>
<evidence type="ECO:0000256" key="1">
    <source>
        <dbReference type="SAM" id="Phobius"/>
    </source>
</evidence>
<organism evidence="2 3">
    <name type="scientific">Chryseobacterium indoltheticum</name>
    <dbReference type="NCBI Taxonomy" id="254"/>
    <lineage>
        <taxon>Bacteria</taxon>
        <taxon>Pseudomonadati</taxon>
        <taxon>Bacteroidota</taxon>
        <taxon>Flavobacteriia</taxon>
        <taxon>Flavobacteriales</taxon>
        <taxon>Weeksellaceae</taxon>
        <taxon>Chryseobacterium group</taxon>
        <taxon>Chryseobacterium</taxon>
    </lineage>
</organism>
<feature type="transmembrane region" description="Helical" evidence="1">
    <location>
        <begin position="162"/>
        <end position="179"/>
    </location>
</feature>
<name>A0A3G6MY10_9FLAO</name>
<keyword evidence="1" id="KW-0812">Transmembrane</keyword>
<dbReference type="Proteomes" id="UP000269076">
    <property type="component" value="Chromosome"/>
</dbReference>
<dbReference type="AlphaFoldDB" id="A0A3G6MY10"/>
<sequence>MNIIIDILILFIIINTLLKLSFWKFWQILVMAILAGGFLFFVYPFAIEQSQVKMKEYLQNTEILSNIAILVTLESAICLSFCFTALLEYMNGKQSKWNSVLKFYPGLLIFPVLLYLLTQSFFTFTGFDFEVLSMLFAVIVIVLIIGLSFGIRYLVPEKDLRLEIHFLMSLFVAILGLIVKTSGKMVYVAVDEPLNFQRLGFTFGLFGFLFFAGFFINKIWWKFFRKP</sequence>
<protein>
    <submittedName>
        <fullName evidence="2">Uncharacterized protein</fullName>
    </submittedName>
</protein>
<feature type="transmembrane region" description="Helical" evidence="1">
    <location>
        <begin position="67"/>
        <end position="89"/>
    </location>
</feature>
<reference evidence="2 3" key="1">
    <citation type="submission" date="2018-11" db="EMBL/GenBank/DDBJ databases">
        <title>Proposal to divide the Flavobacteriaceae and reorganize its genera based on Amino Acid Identity values calculated from whole genome sequences.</title>
        <authorList>
            <person name="Nicholson A.C."/>
            <person name="Gulvik C.A."/>
            <person name="Whitney A.M."/>
            <person name="Humrighouse B.W."/>
            <person name="Bell M."/>
            <person name="Holmes B."/>
            <person name="Steigerwalt A."/>
            <person name="Villarma A."/>
            <person name="Sheth M."/>
            <person name="Batra D."/>
            <person name="Pryor J."/>
            <person name="Bernardet J.-F."/>
            <person name="Hugo C."/>
            <person name="Kampfer P."/>
            <person name="Newman J."/>
            <person name="Mcquiston J.R."/>
        </authorList>
    </citation>
    <scope>NUCLEOTIDE SEQUENCE [LARGE SCALE GENOMIC DNA]</scope>
    <source>
        <strain evidence="2 3">G0211</strain>
    </source>
</reference>
<evidence type="ECO:0000313" key="3">
    <source>
        <dbReference type="Proteomes" id="UP000269076"/>
    </source>
</evidence>
<feature type="transmembrane region" description="Helical" evidence="1">
    <location>
        <begin position="101"/>
        <end position="122"/>
    </location>
</feature>
<keyword evidence="1" id="KW-0472">Membrane</keyword>
<dbReference type="EMBL" id="CP033928">
    <property type="protein sequence ID" value="AZA60137.1"/>
    <property type="molecule type" value="Genomic_DNA"/>
</dbReference>
<dbReference type="RefSeq" id="WP_123885214.1">
    <property type="nucleotide sequence ID" value="NZ_CP033928.1"/>
</dbReference>
<keyword evidence="1" id="KW-1133">Transmembrane helix</keyword>